<gene>
    <name evidence="8" type="ORF">CQA53_04390</name>
</gene>
<evidence type="ECO:0000256" key="1">
    <source>
        <dbReference type="ARBA" id="ARBA00004442"/>
    </source>
</evidence>
<comment type="subcellular location">
    <subcellularLocation>
        <location evidence="1">Cell outer membrane</location>
    </subcellularLocation>
</comment>
<keyword evidence="4" id="KW-1134">Transmembrane beta strand</keyword>
<dbReference type="Pfam" id="PF02321">
    <property type="entry name" value="OEP"/>
    <property type="match status" value="2"/>
</dbReference>
<dbReference type="SUPFAM" id="SSF56954">
    <property type="entry name" value="Outer membrane efflux proteins (OEP)"/>
    <property type="match status" value="1"/>
</dbReference>
<dbReference type="GO" id="GO:0009279">
    <property type="term" value="C:cell outer membrane"/>
    <property type="evidence" value="ECO:0007669"/>
    <property type="project" value="UniProtKB-SubCell"/>
</dbReference>
<dbReference type="GO" id="GO:1990281">
    <property type="term" value="C:efflux pump complex"/>
    <property type="evidence" value="ECO:0007669"/>
    <property type="project" value="TreeGrafter"/>
</dbReference>
<dbReference type="AlphaFoldDB" id="A0A3D8IM16"/>
<keyword evidence="7" id="KW-0998">Cell outer membrane</keyword>
<sequence length="473" mass="53432">MLISQENFSFTKIPVSKASDTQSKIDYTQQTPINVQQAWNKILLHHDGLKAQNLNTKAMEKMRLAARLSYLPQIDLNAFYLHMGDRIQLDLTAHNKNEVNLAQQQICNSSPPLPQLCSLITTLNTPITLMNRNIIVGALNILYPIYTGGTRFYGNKLAEIALKDSYQALRLKELATFEELVEIYYSVVLAKESLEVLQATQEGALKHYQNSMKLHKLGQIADLELLGSQVAYDKARNNTLAAQNVFDVTQLALDSILQSQNVLPTSVLQISPTMKLKEINYYVDITLQSYPALQIARNKITSATQQHKLEFGKFMPQIGAFASFVVTDNQSKLEQMMPNWYLGIAAKWSIVSPQGRFQKFQATKIMQLQASALESQAVKDMELLVKKTYKQLVFYQQEHENLHSSVALAKENLRLQEKAYMQGIATNDQVVDARNALSLAIMEQQAVAYKTIVTYAKLQALSGNIEEFFKVQQ</sequence>
<evidence type="ECO:0000313" key="8">
    <source>
        <dbReference type="EMBL" id="RDU66269.1"/>
    </source>
</evidence>
<evidence type="ECO:0000256" key="5">
    <source>
        <dbReference type="ARBA" id="ARBA00022692"/>
    </source>
</evidence>
<evidence type="ECO:0000313" key="9">
    <source>
        <dbReference type="Proteomes" id="UP000256379"/>
    </source>
</evidence>
<accession>A0A3D8IM16</accession>
<dbReference type="Gene3D" id="1.20.1600.10">
    <property type="entry name" value="Outer membrane efflux proteins (OEP)"/>
    <property type="match status" value="1"/>
</dbReference>
<reference evidence="8 9" key="1">
    <citation type="submission" date="2018-04" db="EMBL/GenBank/DDBJ databases">
        <title>Novel Campyloabacter and Helicobacter Species and Strains.</title>
        <authorList>
            <person name="Mannion A.J."/>
            <person name="Shen Z."/>
            <person name="Fox J.G."/>
        </authorList>
    </citation>
    <scope>NUCLEOTIDE SEQUENCE [LARGE SCALE GENOMIC DNA]</scope>
    <source>
        <strain evidence="8 9">MIT 17-337</strain>
    </source>
</reference>
<keyword evidence="3" id="KW-0813">Transport</keyword>
<dbReference type="PANTHER" id="PTHR30026:SF5">
    <property type="entry name" value="ABC-TYPE EFFLUX SYSTEM SECRETIN COMPONENT"/>
    <property type="match status" value="1"/>
</dbReference>
<dbReference type="InterPro" id="IPR003423">
    <property type="entry name" value="OMP_efflux"/>
</dbReference>
<name>A0A3D8IM16_9HELI</name>
<protein>
    <submittedName>
        <fullName evidence="8">TolC family protein</fullName>
    </submittedName>
</protein>
<keyword evidence="9" id="KW-1185">Reference proteome</keyword>
<evidence type="ECO:0000256" key="3">
    <source>
        <dbReference type="ARBA" id="ARBA00022448"/>
    </source>
</evidence>
<proteinExistence type="inferred from homology"/>
<dbReference type="OrthoDB" id="9810862at2"/>
<dbReference type="Proteomes" id="UP000256379">
    <property type="component" value="Unassembled WGS sequence"/>
</dbReference>
<dbReference type="RefSeq" id="WP_115542829.1">
    <property type="nucleotide sequence ID" value="NZ_NXLQ01000006.1"/>
</dbReference>
<evidence type="ECO:0000256" key="4">
    <source>
        <dbReference type="ARBA" id="ARBA00022452"/>
    </source>
</evidence>
<organism evidence="8 9">
    <name type="scientific">Helicobacter didelphidarum</name>
    <dbReference type="NCBI Taxonomy" id="2040648"/>
    <lineage>
        <taxon>Bacteria</taxon>
        <taxon>Pseudomonadati</taxon>
        <taxon>Campylobacterota</taxon>
        <taxon>Epsilonproteobacteria</taxon>
        <taxon>Campylobacterales</taxon>
        <taxon>Helicobacteraceae</taxon>
        <taxon>Helicobacter</taxon>
    </lineage>
</organism>
<dbReference type="EMBL" id="NXLQ01000006">
    <property type="protein sequence ID" value="RDU66269.1"/>
    <property type="molecule type" value="Genomic_DNA"/>
</dbReference>
<comment type="caution">
    <text evidence="8">The sequence shown here is derived from an EMBL/GenBank/DDBJ whole genome shotgun (WGS) entry which is preliminary data.</text>
</comment>
<keyword evidence="6" id="KW-0472">Membrane</keyword>
<dbReference type="PANTHER" id="PTHR30026">
    <property type="entry name" value="OUTER MEMBRANE PROTEIN TOLC"/>
    <property type="match status" value="1"/>
</dbReference>
<comment type="similarity">
    <text evidence="2">Belongs to the outer membrane factor (OMF) (TC 1.B.17) family.</text>
</comment>
<evidence type="ECO:0000256" key="7">
    <source>
        <dbReference type="ARBA" id="ARBA00023237"/>
    </source>
</evidence>
<dbReference type="InterPro" id="IPR051906">
    <property type="entry name" value="TolC-like"/>
</dbReference>
<evidence type="ECO:0000256" key="2">
    <source>
        <dbReference type="ARBA" id="ARBA00007613"/>
    </source>
</evidence>
<evidence type="ECO:0000256" key="6">
    <source>
        <dbReference type="ARBA" id="ARBA00023136"/>
    </source>
</evidence>
<dbReference type="GO" id="GO:0015288">
    <property type="term" value="F:porin activity"/>
    <property type="evidence" value="ECO:0007669"/>
    <property type="project" value="TreeGrafter"/>
</dbReference>
<keyword evidence="5" id="KW-0812">Transmembrane</keyword>
<dbReference type="GO" id="GO:0015562">
    <property type="term" value="F:efflux transmembrane transporter activity"/>
    <property type="evidence" value="ECO:0007669"/>
    <property type="project" value="InterPro"/>
</dbReference>